<comment type="caution">
    <text evidence="8">The sequence shown here is derived from an EMBL/GenBank/DDBJ whole genome shotgun (WGS) entry which is preliminary data.</text>
</comment>
<name>A0A1F5L1P0_PENAI</name>
<keyword evidence="4" id="KW-0804">Transcription</keyword>
<organism evidence="8 9">
    <name type="scientific">Penicillium arizonense</name>
    <dbReference type="NCBI Taxonomy" id="1835702"/>
    <lineage>
        <taxon>Eukaryota</taxon>
        <taxon>Fungi</taxon>
        <taxon>Dikarya</taxon>
        <taxon>Ascomycota</taxon>
        <taxon>Pezizomycotina</taxon>
        <taxon>Eurotiomycetes</taxon>
        <taxon>Eurotiomycetidae</taxon>
        <taxon>Eurotiales</taxon>
        <taxon>Aspergillaceae</taxon>
        <taxon>Penicillium</taxon>
    </lineage>
</organism>
<dbReference type="EMBL" id="LXJU01000063">
    <property type="protein sequence ID" value="OGE47112.1"/>
    <property type="molecule type" value="Genomic_DNA"/>
</dbReference>
<dbReference type="AlphaFoldDB" id="A0A1F5L1P0"/>
<feature type="compositionally biased region" description="Polar residues" evidence="6">
    <location>
        <begin position="1"/>
        <end position="10"/>
    </location>
</feature>
<dbReference type="RefSeq" id="XP_022482577.1">
    <property type="nucleotide sequence ID" value="XM_022637575.1"/>
</dbReference>
<dbReference type="InterPro" id="IPR021740">
    <property type="entry name" value="Velvet"/>
</dbReference>
<dbReference type="Pfam" id="PF11754">
    <property type="entry name" value="Velvet"/>
    <property type="match status" value="1"/>
</dbReference>
<evidence type="ECO:0000256" key="6">
    <source>
        <dbReference type="SAM" id="MobiDB-lite"/>
    </source>
</evidence>
<evidence type="ECO:0000256" key="4">
    <source>
        <dbReference type="ARBA" id="ARBA00023163"/>
    </source>
</evidence>
<dbReference type="InterPro" id="IPR037525">
    <property type="entry name" value="Velvet_dom"/>
</dbReference>
<dbReference type="PROSITE" id="PS51821">
    <property type="entry name" value="VELVET"/>
    <property type="match status" value="1"/>
</dbReference>
<keyword evidence="2" id="KW-0749">Sporulation</keyword>
<dbReference type="PANTHER" id="PTHR33572:SF17">
    <property type="entry name" value="SEXUAL DEVELOPMENT REGULATOR VELC"/>
    <property type="match status" value="1"/>
</dbReference>
<evidence type="ECO:0000256" key="2">
    <source>
        <dbReference type="ARBA" id="ARBA00022969"/>
    </source>
</evidence>
<dbReference type="Proteomes" id="UP000177622">
    <property type="component" value="Unassembled WGS sequence"/>
</dbReference>
<feature type="region of interest" description="Disordered" evidence="6">
    <location>
        <begin position="168"/>
        <end position="188"/>
    </location>
</feature>
<reference evidence="8 9" key="1">
    <citation type="journal article" date="2016" name="Sci. Rep.">
        <title>Penicillium arizonense, a new, genome sequenced fungal species, reveals a high chemical diversity in secreted metabolites.</title>
        <authorList>
            <person name="Grijseels S."/>
            <person name="Nielsen J.C."/>
            <person name="Randelovic M."/>
            <person name="Nielsen J."/>
            <person name="Nielsen K.F."/>
            <person name="Workman M."/>
            <person name="Frisvad J.C."/>
        </authorList>
    </citation>
    <scope>NUCLEOTIDE SEQUENCE [LARGE SCALE GENOMIC DNA]</scope>
    <source>
        <strain evidence="8 9">CBS 141311</strain>
    </source>
</reference>
<feature type="region of interest" description="Disordered" evidence="6">
    <location>
        <begin position="203"/>
        <end position="229"/>
    </location>
</feature>
<dbReference type="OrthoDB" id="3056235at2759"/>
<evidence type="ECO:0000256" key="3">
    <source>
        <dbReference type="ARBA" id="ARBA00023015"/>
    </source>
</evidence>
<evidence type="ECO:0000313" key="8">
    <source>
        <dbReference type="EMBL" id="OGE47112.1"/>
    </source>
</evidence>
<dbReference type="Gene3D" id="2.60.40.3960">
    <property type="entry name" value="Velvet domain"/>
    <property type="match status" value="1"/>
</dbReference>
<feature type="compositionally biased region" description="Polar residues" evidence="6">
    <location>
        <begin position="168"/>
        <end position="180"/>
    </location>
</feature>
<feature type="domain" description="Velvet" evidence="7">
    <location>
        <begin position="216"/>
        <end position="449"/>
    </location>
</feature>
<dbReference type="GeneID" id="34582309"/>
<keyword evidence="5" id="KW-0539">Nucleus</keyword>
<feature type="compositionally biased region" description="Basic residues" evidence="6">
    <location>
        <begin position="212"/>
        <end position="223"/>
    </location>
</feature>
<protein>
    <recommendedName>
        <fullName evidence="7">Velvet domain-containing protein</fullName>
    </recommendedName>
</protein>
<accession>A0A1F5L1P0</accession>
<keyword evidence="9" id="KW-1185">Reference proteome</keyword>
<evidence type="ECO:0000256" key="1">
    <source>
        <dbReference type="ARBA" id="ARBA00004123"/>
    </source>
</evidence>
<proteinExistence type="predicted"/>
<evidence type="ECO:0000256" key="5">
    <source>
        <dbReference type="ARBA" id="ARBA00023242"/>
    </source>
</evidence>
<comment type="subcellular location">
    <subcellularLocation>
        <location evidence="1">Nucleus</location>
    </subcellularLocation>
</comment>
<dbReference type="GO" id="GO:0005634">
    <property type="term" value="C:nucleus"/>
    <property type="evidence" value="ECO:0007669"/>
    <property type="project" value="UniProtKB-SubCell"/>
</dbReference>
<sequence>MSRRLSQQYGHPTEDRPCTEAASQPHDDGPLPVPYQKYQADGLPQNPTKYASYETPIMLISPDKRLAPSTFFTERNPHSIRTPLNENTHTHWPSLPQTFPLRSHYQPDASISTDLNQPACEHARFLLRRDSGDDSHWDRTDNLDSRHNCSSSNISYSVYSKDLASTFASKPTTKSRTQQDQGHKSCESSYSIPRGFEKLLQQAQLSPPSQASRKRSNQSRYHLHVREQPIKARSCGTRDRYRRLVDPPPIVQMLLTDFDPESQEDCAIFRDPRFTVSCLLFPDSASSQPSPPIGADQRGLEQRPKCDVDDNTNDTIPLLSGKTFVSPFFVEADPDPASAPMHPSSDTAVSSTHSLSNLTASCTHQAATFFVFTDLSVRSAGVYRLQFKLMNWGCVEDTGQSIPVFAETWSNSFRVYPPKDFPGMQNSSLLLYGLPGRLLAPFFQPKRSR</sequence>
<evidence type="ECO:0000313" key="9">
    <source>
        <dbReference type="Proteomes" id="UP000177622"/>
    </source>
</evidence>
<gene>
    <name evidence="8" type="ORF">PENARI_c063G07086</name>
</gene>
<dbReference type="PANTHER" id="PTHR33572">
    <property type="entry name" value="SPORE DEVELOPMENT REGULATOR VOSA"/>
    <property type="match status" value="1"/>
</dbReference>
<feature type="region of interest" description="Disordered" evidence="6">
    <location>
        <begin position="284"/>
        <end position="306"/>
    </location>
</feature>
<dbReference type="STRING" id="1835702.A0A1F5L1P0"/>
<keyword evidence="3" id="KW-0805">Transcription regulation</keyword>
<feature type="region of interest" description="Disordered" evidence="6">
    <location>
        <begin position="1"/>
        <end position="47"/>
    </location>
</feature>
<dbReference type="InterPro" id="IPR038491">
    <property type="entry name" value="Velvet_dom_sf"/>
</dbReference>
<evidence type="ECO:0000259" key="7">
    <source>
        <dbReference type="PROSITE" id="PS51821"/>
    </source>
</evidence>
<dbReference type="GO" id="GO:0030435">
    <property type="term" value="P:sporulation resulting in formation of a cellular spore"/>
    <property type="evidence" value="ECO:0007669"/>
    <property type="project" value="UniProtKB-KW"/>
</dbReference>